<accession>A0ACC6M4J4</accession>
<dbReference type="EMBL" id="JAWZSR010000003">
    <property type="protein sequence ID" value="MDX8045836.1"/>
    <property type="molecule type" value="Genomic_DNA"/>
</dbReference>
<evidence type="ECO:0000313" key="1">
    <source>
        <dbReference type="EMBL" id="MDX8045836.1"/>
    </source>
</evidence>
<dbReference type="Proteomes" id="UP001277972">
    <property type="component" value="Unassembled WGS sequence"/>
</dbReference>
<evidence type="ECO:0000313" key="2">
    <source>
        <dbReference type="Proteomes" id="UP001277972"/>
    </source>
</evidence>
<sequence length="229" mass="26997">MLQTSTNFKQFPIFQKLTEDDLLRLQEISIERIYTEGTTLFRQAEPRKTIYFILSGFIKVYKVDAEGQELVTNILHANEMFPHFGFFEQSPYTETAVTLTDVHLLAVPIKEFELLLLEKPGMAIQTMQIMEEKFLEIQEQLQFMQTQDVFHRVVLMLVRFATELGERKDERQIFFILPITNLEFANMIGVSRETVNRVFNHLKKIEIMSYNRKQILIKDFPSLQSYLGD</sequence>
<keyword evidence="2" id="KW-1185">Reference proteome</keyword>
<reference evidence="1" key="1">
    <citation type="submission" date="2023-11" db="EMBL/GenBank/DDBJ databases">
        <title>Gracilibacillus pellucida a moderately halophilic bacterium isolated from saline soil in Xinjiang province.</title>
        <authorList>
            <person name="Zhang Z."/>
            <person name="Tan F."/>
            <person name="Wang Y."/>
            <person name="Xia M."/>
        </authorList>
    </citation>
    <scope>NUCLEOTIDE SEQUENCE</scope>
    <source>
        <strain evidence="1">S3-1-1</strain>
    </source>
</reference>
<protein>
    <submittedName>
        <fullName evidence="1">Crp/Fnr family transcriptional regulator</fullName>
    </submittedName>
</protein>
<organism evidence="1 2">
    <name type="scientific">Gracilibacillus pellucidus</name>
    <dbReference type="NCBI Taxonomy" id="3095368"/>
    <lineage>
        <taxon>Bacteria</taxon>
        <taxon>Bacillati</taxon>
        <taxon>Bacillota</taxon>
        <taxon>Bacilli</taxon>
        <taxon>Bacillales</taxon>
        <taxon>Bacillaceae</taxon>
        <taxon>Gracilibacillus</taxon>
    </lineage>
</organism>
<proteinExistence type="predicted"/>
<gene>
    <name evidence="1" type="ORF">SH601_07510</name>
</gene>
<name>A0ACC6M4J4_9BACI</name>
<comment type="caution">
    <text evidence="1">The sequence shown here is derived from an EMBL/GenBank/DDBJ whole genome shotgun (WGS) entry which is preliminary data.</text>
</comment>